<keyword evidence="2" id="KW-0812">Transmembrane</keyword>
<organism evidence="5 6">
    <name type="scientific">Methanoregula formicica (strain DSM 22288 / NBRC 105244 / SMSP)</name>
    <dbReference type="NCBI Taxonomy" id="593750"/>
    <lineage>
        <taxon>Archaea</taxon>
        <taxon>Methanobacteriati</taxon>
        <taxon>Methanobacteriota</taxon>
        <taxon>Stenosarchaea group</taxon>
        <taxon>Methanomicrobia</taxon>
        <taxon>Methanomicrobiales</taxon>
        <taxon>Methanoregulaceae</taxon>
        <taxon>Methanoregula</taxon>
    </lineage>
</organism>
<evidence type="ECO:0000259" key="3">
    <source>
        <dbReference type="Pfam" id="PF12863"/>
    </source>
</evidence>
<dbReference type="HOGENOM" id="CLU_015377_0_0_2"/>
<proteinExistence type="predicted"/>
<gene>
    <name evidence="5" type="ordered locus">Metfor_2666</name>
</gene>
<evidence type="ECO:0000313" key="5">
    <source>
        <dbReference type="EMBL" id="AGB03657.1"/>
    </source>
</evidence>
<reference evidence="6" key="1">
    <citation type="submission" date="2011-12" db="EMBL/GenBank/DDBJ databases">
        <title>Complete sequence of Methanoregula formicicum SMSP.</title>
        <authorList>
            <person name="Lucas S."/>
            <person name="Han J."/>
            <person name="Lapidus A."/>
            <person name="Cheng J.-F."/>
            <person name="Goodwin L."/>
            <person name="Pitluck S."/>
            <person name="Peters L."/>
            <person name="Ovchinnikova G."/>
            <person name="Teshima H."/>
            <person name="Detter J.C."/>
            <person name="Han C."/>
            <person name="Tapia R."/>
            <person name="Land M."/>
            <person name="Hauser L."/>
            <person name="Kyrpides N."/>
            <person name="Ivanova N."/>
            <person name="Pagani I."/>
            <person name="Imachi H."/>
            <person name="Tamaki H."/>
            <person name="Sekiguchi Y."/>
            <person name="Kamagata Y."/>
            <person name="Cadillo-Quiroz H."/>
            <person name="Zinder S."/>
            <person name="Liu W.-T."/>
            <person name="Woyke T."/>
        </authorList>
    </citation>
    <scope>NUCLEOTIDE SEQUENCE [LARGE SCALE GENOMIC DNA]</scope>
    <source>
        <strain evidence="6">DSM 22288 / NBRC 105244 / SMSP</strain>
    </source>
</reference>
<keyword evidence="2" id="KW-0472">Membrane</keyword>
<keyword evidence="2" id="KW-1133">Transmembrane helix</keyword>
<dbReference type="eggNOG" id="arCOG03906">
    <property type="taxonomic scope" value="Archaea"/>
</dbReference>
<name>L0HG11_METFS</name>
<dbReference type="KEGG" id="mfo:Metfor_2666"/>
<dbReference type="NCBIfam" id="TIGR04126">
    <property type="entry name" value="PGF_CTERM"/>
    <property type="match status" value="1"/>
</dbReference>
<accession>L0HG11</accession>
<dbReference type="InParanoid" id="L0HG11"/>
<dbReference type="GeneID" id="14308449"/>
<dbReference type="eggNOG" id="arCOG08219">
    <property type="taxonomic scope" value="Archaea"/>
</dbReference>
<dbReference type="InterPro" id="IPR024277">
    <property type="entry name" value="DUF3821"/>
</dbReference>
<keyword evidence="6" id="KW-1185">Reference proteome</keyword>
<dbReference type="RefSeq" id="WP_015286619.1">
    <property type="nucleotide sequence ID" value="NC_019943.1"/>
</dbReference>
<protein>
    <submittedName>
        <fullName evidence="5">Uncharacterized protein</fullName>
    </submittedName>
</protein>
<dbReference type="AlphaFoldDB" id="L0HG11"/>
<dbReference type="EMBL" id="CP003167">
    <property type="protein sequence ID" value="AGB03657.1"/>
    <property type="molecule type" value="Genomic_DNA"/>
</dbReference>
<reference evidence="5 6" key="2">
    <citation type="journal article" date="2014" name="Genome Announc.">
        <title>Complete Genome Sequence of Methanoregula formicica SMSPT, a Mesophilic Hydrogenotrophic Methanogen Isolated from a Methanogenic Upflow Anaerobic Sludge Blanket Reactor.</title>
        <authorList>
            <person name="Yamamoto K."/>
            <person name="Tamaki H."/>
            <person name="Cadillo-Quiroz H."/>
            <person name="Imachi H."/>
            <person name="Kyrpides N."/>
            <person name="Woyke T."/>
            <person name="Goodwin L."/>
            <person name="Zinder S.H."/>
            <person name="Kamagata Y."/>
            <person name="Liu W.T."/>
        </authorList>
    </citation>
    <scope>NUCLEOTIDE SEQUENCE [LARGE SCALE GENOMIC DNA]</scope>
    <source>
        <strain evidence="6">DSM 22288 / NBRC 105244 / SMSP</strain>
    </source>
</reference>
<dbReference type="InterPro" id="IPR026371">
    <property type="entry name" value="PGF_CTERM"/>
</dbReference>
<sequence length="939" mass="101025" precursor="true">MTKRLTIALVAVALFVLLAVMPVSAAWPLDNNTVINRTATIFIGEQGLNLTHALNQAQSYATSFTPGTNPAMDNVPLNYTVGWWASAATITSTAPSAKVDLENSYRSFTVDQQSFVGYTGNWYLLAADKATPLTDGTNPIVVFTVADPRLEIAVWDFVQASDVTGKSVTQGQKLGFSVKTNMVFNPADNKRGNVSNALTATNEYKDGYITIKVKDESGATLTGLANNASQTLATIPLTKQFINSQPWYWPYNNGSTSTTALDYWRTDATDYNNQYAYPVGTYTVWAESTLNKMKDNYKNAGADYTGKTVSATGTITLVSDTVKIEANKDSVVRSKAFSVTITGKPSTTYYVWVKDTSAMTGGYDDQPPMIAANQEKVYFDSSTVPAIFTASGNAFHPIGNYTMENGGKIWLNVANDTTTQYYNKTHYYALINTSTSGTRTVEFLTNNWTKAQKYTIRVEQRFLNGLPQSLSDGEPNGVTAGTTVKSDEVDINVEKGAVTIVAAGDQSYYLGEEIKFSGTNTETYKTYLFIIGPNLKPQGSQIADPNMDPRNAAVRDGVAGDFKQVDVNGDNTWSWKWGTANYALDAGTYTIYAVSQPRNKDSNNLANAAYGTVSIIIKKPFVSATASQSTVAKGDKIFITGTAEGDPGTVQIWIMGKNYAALKSSSVNSDSSFKYEIKQEDTKDLTSGQYFVVVQHPMQNKEFDVTLDTTTGYVYNRLLNAVGGGATSGTNIFKLLGSSSLQGSDAAEALAEGINDANVDDTYTKLQFLVEEPTITIDTIGDKHVGDKFTITAKTNLAVDDEILVQVYSSSFKPTMKSQSGEFSGASGTVKVTKGDSGYNKISFDVDSSTFKPDEYIVTEEAVLQTATGTALFNVLETTVKTVAPTTAATAVQTSAQTAVPTTVATAVPTTAPTKSPGFGALVALIGLGAVAFVVVRRH</sequence>
<feature type="transmembrane region" description="Helical" evidence="2">
    <location>
        <begin position="918"/>
        <end position="936"/>
    </location>
</feature>
<keyword evidence="1" id="KW-0732">Signal</keyword>
<feature type="domain" description="PGF-CTERM archaeal protein-sorting signal" evidence="4">
    <location>
        <begin position="917"/>
        <end position="938"/>
    </location>
</feature>
<dbReference type="OrthoDB" id="118064at2157"/>
<evidence type="ECO:0000259" key="4">
    <source>
        <dbReference type="Pfam" id="PF18204"/>
    </source>
</evidence>
<dbReference type="GO" id="GO:0005886">
    <property type="term" value="C:plasma membrane"/>
    <property type="evidence" value="ECO:0007669"/>
    <property type="project" value="UniProtKB-SubCell"/>
</dbReference>
<dbReference type="STRING" id="593750.Metfor_2666"/>
<evidence type="ECO:0000256" key="2">
    <source>
        <dbReference type="SAM" id="Phobius"/>
    </source>
</evidence>
<evidence type="ECO:0000256" key="1">
    <source>
        <dbReference type="ARBA" id="ARBA00022729"/>
    </source>
</evidence>
<dbReference type="Pfam" id="PF18204">
    <property type="entry name" value="PGF-CTERM"/>
    <property type="match status" value="1"/>
</dbReference>
<feature type="domain" description="DUF3821" evidence="3">
    <location>
        <begin position="39"/>
        <end position="295"/>
    </location>
</feature>
<dbReference type="GO" id="GO:0030115">
    <property type="term" value="C:S-layer"/>
    <property type="evidence" value="ECO:0007669"/>
    <property type="project" value="UniProtKB-SubCell"/>
</dbReference>
<dbReference type="Pfam" id="PF12863">
    <property type="entry name" value="DUF3821"/>
    <property type="match status" value="1"/>
</dbReference>
<dbReference type="Proteomes" id="UP000010824">
    <property type="component" value="Chromosome"/>
</dbReference>
<evidence type="ECO:0000313" key="6">
    <source>
        <dbReference type="Proteomes" id="UP000010824"/>
    </source>
</evidence>
<dbReference type="NCBIfam" id="NF041431">
    <property type="entry name" value="S_layer_MEMAR"/>
    <property type="match status" value="1"/>
</dbReference>